<dbReference type="SUPFAM" id="SSF117289">
    <property type="entry name" value="Nucleoporin domain"/>
    <property type="match status" value="1"/>
</dbReference>
<feature type="domain" description="Nucleoporin Nup133/Nup155-like N-terminal" evidence="10">
    <location>
        <begin position="74"/>
        <end position="420"/>
    </location>
</feature>
<comment type="subcellular location">
    <subcellularLocation>
        <location evidence="1">Nucleus envelope</location>
    </subcellularLocation>
</comment>
<proteinExistence type="inferred from homology"/>
<dbReference type="Pfam" id="PF03177">
    <property type="entry name" value="Nucleoporin_C"/>
    <property type="match status" value="1"/>
</dbReference>
<dbReference type="GO" id="GO:0031080">
    <property type="term" value="C:nuclear pore outer ring"/>
    <property type="evidence" value="ECO:0007669"/>
    <property type="project" value="TreeGrafter"/>
</dbReference>
<dbReference type="Gene3D" id="1.20.58.1380">
    <property type="match status" value="1"/>
</dbReference>
<dbReference type="InterPro" id="IPR037624">
    <property type="entry name" value="Nup133-like"/>
</dbReference>
<dbReference type="AlphaFoldDB" id="V4AAF7"/>
<keyword evidence="4" id="KW-0509">mRNA transport</keyword>
<keyword evidence="12" id="KW-1185">Reference proteome</keyword>
<dbReference type="InterPro" id="IPR007187">
    <property type="entry name" value="Nucleoporin_Nup133/Nup155_C"/>
</dbReference>
<dbReference type="RefSeq" id="XP_009057362.1">
    <property type="nucleotide sequence ID" value="XM_009059114.1"/>
</dbReference>
<evidence type="ECO:0000256" key="4">
    <source>
        <dbReference type="ARBA" id="ARBA00022816"/>
    </source>
</evidence>
<sequence>MFTPQQPSGRSRASPFTPNPRGGPRSSQNKRTSGLFTPNRRASANVSRSHIGSRSLTTSQIVDETAQHRVENYGVPLPVLITEALTLADRNTEITVKIDPSGWAWLVAGRKLFIWKYKASGSGRGIQCKELSLPPSDLAHNAARVCVLPHHSENQPPACIAVTPEGVVRYWSNIAYESSTAEISAELKGEETDCVVNCQPYGCLLATTTSSLVLLLPSQGQNVIVCQPIKSSQGMFAGFGRRMSSFIFGATPSQTSGMPLQAVVSGPEEEDSRPFYVLSGTLLQKWNLSDSHTEKISFQVDVDRLYKEALAKQLWGQESVQLPQLKTWLLDIQTTSYGVMILGAGVNIESTDTLHYSIMSLSTSHDIPPTSLDSFINIDHVDKYSERNEEKVLGYQLLVPGSGNNSAYVYNRNTIFIVNQEGENSATDKMELQGVHDMYLGAGSTDGKALFFSNSHGLFSLSPQNHIDTSILEESGHDPFTQNDGSMMGNNLPQVTELSQSDSKSARLKAAFLSSISGNIQQAQSILSELFPPELSSEDGTGSEVDELVVGLSCDVIDDYPASDPRWAQNIKQGDVTNSSSSLLILQQLKDKEKAHSYLIAFLKKLHLWDRLSIINVNSTYMSTTSVLCEHAEKLTAAITLRQLQTEHHTDIIDECIKHVFKMRGENLRRLPSGLTPQDIFYREVSRIEEVIEALVELETDTLEKEPSPQRRVTLITAVNSIIEGMLTTALQYRQSKAEAYISPTILGLQQEYKPWTSTGGPRGLRTLLFKQVNLTVEGAVTEIKDDDTKNVVFQQLLVISDILLDGYSNQLESLRRSDGNEEAYITLEQKYQQERQNLITPLVENEEYERALSLAEKYSDFQTLIMVCEKTNNNERLQRYVEQYNEQGFSTVLFDWYMKHGRRGRLFSQQIGNSRDLGQFLESDNNRYLSWLHDISNQQYTQAHETLLDLARTETTFASKKKTLLSLSKLTALASDNQSPDMKERMDEIDDQLDLILHQEQLPPDSLQHLGMDTNNMSVLKPQEIIELYISEINAVATEYEFKKALDLLQYLDQEDDDIDINELRLHIWSKAVLRDNWKDNKASDPLDTIKDTIFFKTVDLAYNEGLDLTEYLPSVEEILQSEELGDLRNHPNFQFLIKAGYEHLQSVM</sequence>
<evidence type="ECO:0000256" key="6">
    <source>
        <dbReference type="ARBA" id="ARBA00023010"/>
    </source>
</evidence>
<evidence type="ECO:0000256" key="5">
    <source>
        <dbReference type="ARBA" id="ARBA00022927"/>
    </source>
</evidence>
<dbReference type="InterPro" id="IPR014908">
    <property type="entry name" value="Nucleoporin_Nup133/Nup155_N"/>
</dbReference>
<evidence type="ECO:0000256" key="8">
    <source>
        <dbReference type="SAM" id="MobiDB-lite"/>
    </source>
</evidence>
<dbReference type="GO" id="GO:0016973">
    <property type="term" value="P:poly(A)+ mRNA export from nucleus"/>
    <property type="evidence" value="ECO:0007669"/>
    <property type="project" value="TreeGrafter"/>
</dbReference>
<evidence type="ECO:0008006" key="13">
    <source>
        <dbReference type="Google" id="ProtNLM"/>
    </source>
</evidence>
<comment type="similarity">
    <text evidence="2">Belongs to the nucleoporin Nup133 family.</text>
</comment>
<dbReference type="PANTHER" id="PTHR13405:SF11">
    <property type="entry name" value="NUCLEAR PORE COMPLEX PROTEIN NUP133"/>
    <property type="match status" value="1"/>
</dbReference>
<dbReference type="Gene3D" id="2.130.10.10">
    <property type="entry name" value="YVTN repeat-like/Quinoprotein amine dehydrogenase"/>
    <property type="match status" value="1"/>
</dbReference>
<dbReference type="HOGENOM" id="CLU_008593_1_0_1"/>
<dbReference type="OrthoDB" id="103454at2759"/>
<feature type="compositionally biased region" description="Polar residues" evidence="8">
    <location>
        <begin position="25"/>
        <end position="52"/>
    </location>
</feature>
<dbReference type="PANTHER" id="PTHR13405">
    <property type="entry name" value="NUCLEAR PORE COMPLEX PROTEIN NUP133"/>
    <property type="match status" value="1"/>
</dbReference>
<evidence type="ECO:0000256" key="7">
    <source>
        <dbReference type="ARBA" id="ARBA00023242"/>
    </source>
</evidence>
<evidence type="ECO:0000256" key="2">
    <source>
        <dbReference type="ARBA" id="ARBA00005569"/>
    </source>
</evidence>
<dbReference type="InterPro" id="IPR015943">
    <property type="entry name" value="WD40/YVTN_repeat-like_dom_sf"/>
</dbReference>
<evidence type="ECO:0000313" key="11">
    <source>
        <dbReference type="EMBL" id="ESO92060.1"/>
    </source>
</evidence>
<keyword evidence="3" id="KW-0813">Transport</keyword>
<keyword evidence="5" id="KW-0653">Protein transport</keyword>
<dbReference type="Proteomes" id="UP000030746">
    <property type="component" value="Unassembled WGS sequence"/>
</dbReference>
<keyword evidence="6" id="KW-0811">Translocation</keyword>
<dbReference type="GO" id="GO:0006606">
    <property type="term" value="P:protein import into nucleus"/>
    <property type="evidence" value="ECO:0007669"/>
    <property type="project" value="TreeGrafter"/>
</dbReference>
<feature type="domain" description="Nucleoporin Nup133/Nup155-like C-terminal" evidence="9">
    <location>
        <begin position="565"/>
        <end position="1058"/>
    </location>
</feature>
<dbReference type="Gene3D" id="1.25.40.700">
    <property type="match status" value="1"/>
</dbReference>
<dbReference type="CTD" id="20249223"/>
<dbReference type="GO" id="GO:0017056">
    <property type="term" value="F:structural constituent of nuclear pore"/>
    <property type="evidence" value="ECO:0007669"/>
    <property type="project" value="InterPro"/>
</dbReference>
<evidence type="ECO:0000256" key="1">
    <source>
        <dbReference type="ARBA" id="ARBA00004259"/>
    </source>
</evidence>
<dbReference type="Pfam" id="PF08801">
    <property type="entry name" value="Nucleoporin_N"/>
    <property type="match status" value="1"/>
</dbReference>
<organism evidence="11 12">
    <name type="scientific">Lottia gigantea</name>
    <name type="common">Giant owl limpet</name>
    <dbReference type="NCBI Taxonomy" id="225164"/>
    <lineage>
        <taxon>Eukaryota</taxon>
        <taxon>Metazoa</taxon>
        <taxon>Spiralia</taxon>
        <taxon>Lophotrochozoa</taxon>
        <taxon>Mollusca</taxon>
        <taxon>Gastropoda</taxon>
        <taxon>Patellogastropoda</taxon>
        <taxon>Lottioidea</taxon>
        <taxon>Lottiidae</taxon>
        <taxon>Lottia</taxon>
    </lineage>
</organism>
<dbReference type="OMA" id="TRKYEEY"/>
<name>V4AAF7_LOTGI</name>
<evidence type="ECO:0000256" key="3">
    <source>
        <dbReference type="ARBA" id="ARBA00022448"/>
    </source>
</evidence>
<evidence type="ECO:0000259" key="10">
    <source>
        <dbReference type="Pfam" id="PF08801"/>
    </source>
</evidence>
<feature type="compositionally biased region" description="Polar residues" evidence="8">
    <location>
        <begin position="1"/>
        <end position="16"/>
    </location>
</feature>
<dbReference type="GeneID" id="20249223"/>
<feature type="region of interest" description="Disordered" evidence="8">
    <location>
        <begin position="1"/>
        <end position="52"/>
    </location>
</feature>
<protein>
    <recommendedName>
        <fullName evidence="13">Nucleoporin Nup133/Nup155-like C-terminal domain-containing protein</fullName>
    </recommendedName>
</protein>
<dbReference type="EMBL" id="KB202163">
    <property type="protein sequence ID" value="ESO92060.1"/>
    <property type="molecule type" value="Genomic_DNA"/>
</dbReference>
<keyword evidence="7" id="KW-0539">Nucleus</keyword>
<evidence type="ECO:0000259" key="9">
    <source>
        <dbReference type="Pfam" id="PF03177"/>
    </source>
</evidence>
<evidence type="ECO:0000313" key="12">
    <source>
        <dbReference type="Proteomes" id="UP000030746"/>
    </source>
</evidence>
<accession>V4AAF7</accession>
<dbReference type="GO" id="GO:0000972">
    <property type="term" value="P:transcription-dependent tethering of RNA polymerase II gene DNA at nuclear periphery"/>
    <property type="evidence" value="ECO:0007669"/>
    <property type="project" value="TreeGrafter"/>
</dbReference>
<reference evidence="11 12" key="1">
    <citation type="journal article" date="2013" name="Nature">
        <title>Insights into bilaterian evolution from three spiralian genomes.</title>
        <authorList>
            <person name="Simakov O."/>
            <person name="Marletaz F."/>
            <person name="Cho S.J."/>
            <person name="Edsinger-Gonzales E."/>
            <person name="Havlak P."/>
            <person name="Hellsten U."/>
            <person name="Kuo D.H."/>
            <person name="Larsson T."/>
            <person name="Lv J."/>
            <person name="Arendt D."/>
            <person name="Savage R."/>
            <person name="Osoegawa K."/>
            <person name="de Jong P."/>
            <person name="Grimwood J."/>
            <person name="Chapman J.A."/>
            <person name="Shapiro H."/>
            <person name="Aerts A."/>
            <person name="Otillar R.P."/>
            <person name="Terry A.Y."/>
            <person name="Boore J.L."/>
            <person name="Grigoriev I.V."/>
            <person name="Lindberg D.R."/>
            <person name="Seaver E.C."/>
            <person name="Weisblat D.A."/>
            <person name="Putnam N.H."/>
            <person name="Rokhsar D.S."/>
        </authorList>
    </citation>
    <scope>NUCLEOTIDE SEQUENCE [LARGE SCALE GENOMIC DNA]</scope>
</reference>
<dbReference type="KEGG" id="lgi:LOTGIDRAFT_233315"/>
<gene>
    <name evidence="11" type="ORF">LOTGIDRAFT_233315</name>
</gene>
<dbReference type="STRING" id="225164.V4AAF7"/>